<feature type="transmembrane region" description="Helical" evidence="1">
    <location>
        <begin position="167"/>
        <end position="190"/>
    </location>
</feature>
<sequence length="598" mass="63421">MREIKGRIKYIIVGYAVIASLFHIYTGIFGTIHSILQRTVHLMFLLPLAFLLYPAHKNAPKDKIPIYDMVLAILAVIPGLYVILNFNWVISRTWGVTPLLPIEKILGILFIILVIEATRRTVGSTLAILATIFLVYPLVASSLPGPLRGGSATLEEVLETMYLTTEGILSIPVGVSATYVILFLIFAAFLEVSGIGDYFMKLVVLIAGKRKGGPAKVAVISSGIMGMLSGSAVANVYGTGSFTIPMMKKVGFPKDFAGAVEAVASAGGQIMPPIMGAGAFIMASLLGIPYLRVVKAAIIPALLYYFGVYVVVHFKSVKENLGVIPDEAYPSKREVLRRIYLITPIIVLIYTLIFRTAQYAAVIGIFTVIVVAFISKDTRLSLNDFIKALSDGAIKAIPVAAACAAAGIVVGAINLTGIGFKIVGGIVDLSSGIGIIAAILVAMIGIIMGMGLPTTAAYVVVAAIAVPALIKLGFLPLASHFFVFYYAILSNITYPVALAVYAAASISGGEPRKIGSYAVKLGIMGFIAPFLVLYNPALLFEGSLTVTLVSLSLALLGTVLLGGSIVGYLHRELKKFERIFIGTAGMLGILLAALIVNI</sequence>
<evidence type="ECO:0000256" key="1">
    <source>
        <dbReference type="SAM" id="Phobius"/>
    </source>
</evidence>
<keyword evidence="1" id="KW-1133">Transmembrane helix</keyword>
<keyword evidence="1" id="KW-0812">Transmembrane</keyword>
<feature type="transmembrane region" description="Helical" evidence="1">
    <location>
        <begin position="297"/>
        <end position="314"/>
    </location>
</feature>
<protein>
    <submittedName>
        <fullName evidence="3">TRAP transporter fused permease subunit</fullName>
    </submittedName>
</protein>
<dbReference type="Proteomes" id="UP000653692">
    <property type="component" value="Unassembled WGS sequence"/>
</dbReference>
<feature type="transmembrane region" description="Helical" evidence="1">
    <location>
        <begin position="12"/>
        <end position="29"/>
    </location>
</feature>
<dbReference type="PANTHER" id="PTHR43849">
    <property type="entry name" value="BLL3936 PROTEIN"/>
    <property type="match status" value="1"/>
</dbReference>
<feature type="transmembrane region" description="Helical" evidence="1">
    <location>
        <begin position="96"/>
        <end position="115"/>
    </location>
</feature>
<feature type="transmembrane region" description="Helical" evidence="1">
    <location>
        <begin position="456"/>
        <end position="477"/>
    </location>
</feature>
<feature type="transmembrane region" description="Helical" evidence="1">
    <location>
        <begin position="546"/>
        <end position="567"/>
    </location>
</feature>
<evidence type="ECO:0000313" key="4">
    <source>
        <dbReference type="Proteomes" id="UP000653692"/>
    </source>
</evidence>
<feature type="transmembrane region" description="Helical" evidence="1">
    <location>
        <begin position="396"/>
        <end position="423"/>
    </location>
</feature>
<feature type="transmembrane region" description="Helical" evidence="1">
    <location>
        <begin position="66"/>
        <end position="90"/>
    </location>
</feature>
<comment type="caution">
    <text evidence="3">The sequence shown here is derived from an EMBL/GenBank/DDBJ whole genome shotgun (WGS) entry which is preliminary data.</text>
</comment>
<feature type="transmembrane region" description="Helical" evidence="1">
    <location>
        <begin position="335"/>
        <end position="353"/>
    </location>
</feature>
<dbReference type="PANTHER" id="PTHR43849:SF2">
    <property type="entry name" value="BLL3936 PROTEIN"/>
    <property type="match status" value="1"/>
</dbReference>
<reference evidence="3" key="1">
    <citation type="journal article" date="2020" name="ISME J.">
        <title>Gammaproteobacteria mediating utilization of methyl-, sulfur- and petroleum organic compounds in deep ocean hydrothermal plumes.</title>
        <authorList>
            <person name="Zhou Z."/>
            <person name="Liu Y."/>
            <person name="Pan J."/>
            <person name="Cron B.R."/>
            <person name="Toner B.M."/>
            <person name="Anantharaman K."/>
            <person name="Breier J.A."/>
            <person name="Dick G.J."/>
            <person name="Li M."/>
        </authorList>
    </citation>
    <scope>NUCLEOTIDE SEQUENCE</scope>
    <source>
        <strain evidence="3">SZUA-1476</strain>
    </source>
</reference>
<dbReference type="AlphaFoldDB" id="A0A832ZGB0"/>
<evidence type="ECO:0000313" key="3">
    <source>
        <dbReference type="EMBL" id="HIP89354.1"/>
    </source>
</evidence>
<feature type="transmembrane region" description="Helical" evidence="1">
    <location>
        <begin position="514"/>
        <end position="534"/>
    </location>
</feature>
<proteinExistence type="predicted"/>
<organism evidence="3 4">
    <name type="scientific">Thermococcus paralvinellae</name>
    <dbReference type="NCBI Taxonomy" id="582419"/>
    <lineage>
        <taxon>Archaea</taxon>
        <taxon>Methanobacteriati</taxon>
        <taxon>Methanobacteriota</taxon>
        <taxon>Thermococci</taxon>
        <taxon>Thermococcales</taxon>
        <taxon>Thermococcaceae</taxon>
        <taxon>Thermococcus</taxon>
    </lineage>
</organism>
<name>A0A832ZGB0_9EURY</name>
<dbReference type="Pfam" id="PF06808">
    <property type="entry name" value="DctM"/>
    <property type="match status" value="1"/>
</dbReference>
<dbReference type="InterPro" id="IPR011853">
    <property type="entry name" value="TRAP_DctM-Dct_fused"/>
</dbReference>
<feature type="transmembrane region" description="Helical" evidence="1">
    <location>
        <begin position="579"/>
        <end position="596"/>
    </location>
</feature>
<accession>A0A832ZGB0</accession>
<evidence type="ECO:0000259" key="2">
    <source>
        <dbReference type="Pfam" id="PF06808"/>
    </source>
</evidence>
<feature type="domain" description="TRAP C4-dicarboxylate transport system permease DctM subunit" evidence="2">
    <location>
        <begin position="110"/>
        <end position="539"/>
    </location>
</feature>
<dbReference type="EMBL" id="DQUR01000184">
    <property type="protein sequence ID" value="HIP89354.1"/>
    <property type="molecule type" value="Genomic_DNA"/>
</dbReference>
<feature type="transmembrane region" description="Helical" evidence="1">
    <location>
        <begin position="359"/>
        <end position="375"/>
    </location>
</feature>
<dbReference type="NCBIfam" id="TIGR02123">
    <property type="entry name" value="TRAP_fused"/>
    <property type="match status" value="1"/>
</dbReference>
<dbReference type="InterPro" id="IPR010656">
    <property type="entry name" value="DctM"/>
</dbReference>
<gene>
    <name evidence="3" type="ORF">EYH24_05390</name>
</gene>
<keyword evidence="1" id="KW-0472">Membrane</keyword>
<feature type="transmembrane region" description="Helical" evidence="1">
    <location>
        <begin position="127"/>
        <end position="147"/>
    </location>
</feature>
<feature type="transmembrane region" description="Helical" evidence="1">
    <location>
        <begin position="429"/>
        <end position="449"/>
    </location>
</feature>
<feature type="transmembrane region" description="Helical" evidence="1">
    <location>
        <begin position="483"/>
        <end position="502"/>
    </location>
</feature>